<dbReference type="GO" id="GO:0005524">
    <property type="term" value="F:ATP binding"/>
    <property type="evidence" value="ECO:0007669"/>
    <property type="project" value="InterPro"/>
</dbReference>
<keyword evidence="1" id="KW-0324">Glycolysis</keyword>
<sequence length="210" mass="23239">MGTLFIVRHGETEWNAEGRIQGHTDIGLSERGADQARSLAERLAGVSIDVAYSSDMKRTSETAKLALGGRDIVLHETPRLREYHKGEFEGMTLAEIKSQFPDEYPKYLEKNLDYAPKGGETTRDVSARMVKIIDEIKSNHLNEAVLVVSHGGALRAAMVSLLNMPIEGNWSFVFANCGLTTVDTYEDNAVLRHFNDTSHLNDTVHHGLGS</sequence>
<gene>
    <name evidence="3" type="ORF">METZ01_LOCUS36255</name>
</gene>
<dbReference type="GO" id="GO:0016791">
    <property type="term" value="F:phosphatase activity"/>
    <property type="evidence" value="ECO:0007669"/>
    <property type="project" value="TreeGrafter"/>
</dbReference>
<dbReference type="InterPro" id="IPR003094">
    <property type="entry name" value="6Pfruct_kin"/>
</dbReference>
<dbReference type="AlphaFoldDB" id="A0A381QVH1"/>
<dbReference type="InterPro" id="IPR050275">
    <property type="entry name" value="PGM_Phosphatase"/>
</dbReference>
<dbReference type="PANTHER" id="PTHR48100:SF1">
    <property type="entry name" value="HISTIDINE PHOSPHATASE FAMILY PROTEIN-RELATED"/>
    <property type="match status" value="1"/>
</dbReference>
<dbReference type="GO" id="GO:0005737">
    <property type="term" value="C:cytoplasm"/>
    <property type="evidence" value="ECO:0007669"/>
    <property type="project" value="TreeGrafter"/>
</dbReference>
<dbReference type="Pfam" id="PF00300">
    <property type="entry name" value="His_Phos_1"/>
    <property type="match status" value="1"/>
</dbReference>
<evidence type="ECO:0000256" key="2">
    <source>
        <dbReference type="ARBA" id="ARBA00023235"/>
    </source>
</evidence>
<dbReference type="PANTHER" id="PTHR48100">
    <property type="entry name" value="BROAD-SPECIFICITY PHOSPHATASE YOR283W-RELATED"/>
    <property type="match status" value="1"/>
</dbReference>
<proteinExistence type="predicted"/>
<name>A0A381QVH1_9ZZZZ</name>
<dbReference type="SMART" id="SM00855">
    <property type="entry name" value="PGAM"/>
    <property type="match status" value="1"/>
</dbReference>
<dbReference type="CDD" id="cd07067">
    <property type="entry name" value="HP_PGM_like"/>
    <property type="match status" value="1"/>
</dbReference>
<dbReference type="Gene3D" id="3.40.50.1240">
    <property type="entry name" value="Phosphoglycerate mutase-like"/>
    <property type="match status" value="1"/>
</dbReference>
<evidence type="ECO:0008006" key="4">
    <source>
        <dbReference type="Google" id="ProtNLM"/>
    </source>
</evidence>
<keyword evidence="2" id="KW-0413">Isomerase</keyword>
<evidence type="ECO:0000256" key="1">
    <source>
        <dbReference type="ARBA" id="ARBA00023152"/>
    </source>
</evidence>
<dbReference type="EMBL" id="UINC01001549">
    <property type="protein sequence ID" value="SUZ83401.1"/>
    <property type="molecule type" value="Genomic_DNA"/>
</dbReference>
<dbReference type="InterPro" id="IPR013078">
    <property type="entry name" value="His_Pase_superF_clade-1"/>
</dbReference>
<dbReference type="PROSITE" id="PS00175">
    <property type="entry name" value="PG_MUTASE"/>
    <property type="match status" value="1"/>
</dbReference>
<dbReference type="InterPro" id="IPR001345">
    <property type="entry name" value="PG/BPGM_mutase_AS"/>
</dbReference>
<dbReference type="PRINTS" id="PR00991">
    <property type="entry name" value="6PFRUCTKNASE"/>
</dbReference>
<dbReference type="InterPro" id="IPR029033">
    <property type="entry name" value="His_PPase_superfam"/>
</dbReference>
<organism evidence="3">
    <name type="scientific">marine metagenome</name>
    <dbReference type="NCBI Taxonomy" id="408172"/>
    <lineage>
        <taxon>unclassified sequences</taxon>
        <taxon>metagenomes</taxon>
        <taxon>ecological metagenomes</taxon>
    </lineage>
</organism>
<reference evidence="3" key="1">
    <citation type="submission" date="2018-05" db="EMBL/GenBank/DDBJ databases">
        <authorList>
            <person name="Lanie J.A."/>
            <person name="Ng W.-L."/>
            <person name="Kazmierczak K.M."/>
            <person name="Andrzejewski T.M."/>
            <person name="Davidsen T.M."/>
            <person name="Wayne K.J."/>
            <person name="Tettelin H."/>
            <person name="Glass J.I."/>
            <person name="Rusch D."/>
            <person name="Podicherti R."/>
            <person name="Tsui H.-C.T."/>
            <person name="Winkler M.E."/>
        </authorList>
    </citation>
    <scope>NUCLEOTIDE SEQUENCE</scope>
</reference>
<accession>A0A381QVH1</accession>
<dbReference type="GO" id="GO:0006003">
    <property type="term" value="P:fructose 2,6-bisphosphate metabolic process"/>
    <property type="evidence" value="ECO:0007669"/>
    <property type="project" value="InterPro"/>
</dbReference>
<protein>
    <recommendedName>
        <fullName evidence="4">Phosphoglycerate mutase (2,3-diphosphoglycerate-dependent)</fullName>
    </recommendedName>
</protein>
<evidence type="ECO:0000313" key="3">
    <source>
        <dbReference type="EMBL" id="SUZ83401.1"/>
    </source>
</evidence>
<dbReference type="SUPFAM" id="SSF53254">
    <property type="entry name" value="Phosphoglycerate mutase-like"/>
    <property type="match status" value="1"/>
</dbReference>